<reference evidence="5 6" key="1">
    <citation type="submission" date="2016-12" db="EMBL/GenBank/DDBJ databases">
        <title>Study of bacterial adaptation to deep sea.</title>
        <authorList>
            <person name="Song J."/>
            <person name="Yoshizawa S."/>
            <person name="Kogure K."/>
        </authorList>
    </citation>
    <scope>NUCLEOTIDE SEQUENCE [LARGE SCALE GENOMIC DNA]</scope>
    <source>
        <strain evidence="5 6">SAORIC-165</strain>
    </source>
</reference>
<feature type="domain" description="HTH araC/xylS-type" evidence="4">
    <location>
        <begin position="186"/>
        <end position="248"/>
    </location>
</feature>
<dbReference type="InterPro" id="IPR018060">
    <property type="entry name" value="HTH_AraC"/>
</dbReference>
<keyword evidence="3" id="KW-0804">Transcription</keyword>
<dbReference type="SUPFAM" id="SSF46689">
    <property type="entry name" value="Homeodomain-like"/>
    <property type="match status" value="1"/>
</dbReference>
<dbReference type="Gene3D" id="1.10.10.60">
    <property type="entry name" value="Homeodomain-like"/>
    <property type="match status" value="1"/>
</dbReference>
<accession>A0A2S7U3Q0</accession>
<dbReference type="Pfam" id="PF00165">
    <property type="entry name" value="HTH_AraC"/>
    <property type="match status" value="1"/>
</dbReference>
<proteinExistence type="predicted"/>
<dbReference type="PROSITE" id="PS01124">
    <property type="entry name" value="HTH_ARAC_FAMILY_2"/>
    <property type="match status" value="1"/>
</dbReference>
<dbReference type="InterPro" id="IPR037923">
    <property type="entry name" value="HTH-like"/>
</dbReference>
<dbReference type="SUPFAM" id="SSF51215">
    <property type="entry name" value="Regulatory protein AraC"/>
    <property type="match status" value="1"/>
</dbReference>
<dbReference type="RefSeq" id="WP_105044151.1">
    <property type="nucleotide sequence ID" value="NZ_MQWA01000001.1"/>
</dbReference>
<evidence type="ECO:0000256" key="1">
    <source>
        <dbReference type="ARBA" id="ARBA00023015"/>
    </source>
</evidence>
<gene>
    <name evidence="5" type="ORF">BSZ32_14870</name>
</gene>
<dbReference type="GO" id="GO:0043565">
    <property type="term" value="F:sequence-specific DNA binding"/>
    <property type="evidence" value="ECO:0007669"/>
    <property type="project" value="InterPro"/>
</dbReference>
<comment type="caution">
    <text evidence="5">The sequence shown here is derived from an EMBL/GenBank/DDBJ whole genome shotgun (WGS) entry which is preliminary data.</text>
</comment>
<keyword evidence="1" id="KW-0805">Transcription regulation</keyword>
<protein>
    <recommendedName>
        <fullName evidence="4">HTH araC/xylS-type domain-containing protein</fullName>
    </recommendedName>
</protein>
<evidence type="ECO:0000313" key="6">
    <source>
        <dbReference type="Proteomes" id="UP000239907"/>
    </source>
</evidence>
<evidence type="ECO:0000259" key="4">
    <source>
        <dbReference type="PROSITE" id="PS01124"/>
    </source>
</evidence>
<dbReference type="OrthoDB" id="9813413at2"/>
<dbReference type="Proteomes" id="UP000239907">
    <property type="component" value="Unassembled WGS sequence"/>
</dbReference>
<dbReference type="EMBL" id="MQWA01000001">
    <property type="protein sequence ID" value="PQJ29645.1"/>
    <property type="molecule type" value="Genomic_DNA"/>
</dbReference>
<dbReference type="InterPro" id="IPR009057">
    <property type="entry name" value="Homeodomain-like_sf"/>
</dbReference>
<evidence type="ECO:0000256" key="2">
    <source>
        <dbReference type="ARBA" id="ARBA00023125"/>
    </source>
</evidence>
<name>A0A2S7U3Q0_9BACT</name>
<dbReference type="AlphaFoldDB" id="A0A2S7U3Q0"/>
<sequence>MLNLQDKDINSSVLERYQISGDDSDERLVGHPYCQTLKRYSIAHLGYMTTGAPYELTRIHQSGSCLIATTKGEGVVYTEGSWKKLPPGTATLLPPFSFNSIKAVEGKSWSFTWVKYLESEESQPIATALSPIMGTFETEPFLHAILGFYKELESADFSAVSGLWIELIHKYVRDFAKPKVEDPRLWRLWSEIEKNLQQPWKVSEMAAISSMSTEHLRRLCKRQFNRSPKQQLAFLRIRKARYSSVQPN</sequence>
<dbReference type="Pfam" id="PF02311">
    <property type="entry name" value="AraC_binding"/>
    <property type="match status" value="1"/>
</dbReference>
<dbReference type="GO" id="GO:0003700">
    <property type="term" value="F:DNA-binding transcription factor activity"/>
    <property type="evidence" value="ECO:0007669"/>
    <property type="project" value="InterPro"/>
</dbReference>
<organism evidence="5 6">
    <name type="scientific">Rubritalea profundi</name>
    <dbReference type="NCBI Taxonomy" id="1658618"/>
    <lineage>
        <taxon>Bacteria</taxon>
        <taxon>Pseudomonadati</taxon>
        <taxon>Verrucomicrobiota</taxon>
        <taxon>Verrucomicrobiia</taxon>
        <taxon>Verrucomicrobiales</taxon>
        <taxon>Rubritaleaceae</taxon>
        <taxon>Rubritalea</taxon>
    </lineage>
</organism>
<keyword evidence="6" id="KW-1185">Reference proteome</keyword>
<dbReference type="InterPro" id="IPR003313">
    <property type="entry name" value="AraC-bd"/>
</dbReference>
<evidence type="ECO:0000313" key="5">
    <source>
        <dbReference type="EMBL" id="PQJ29645.1"/>
    </source>
</evidence>
<keyword evidence="2" id="KW-0238">DNA-binding</keyword>
<evidence type="ECO:0000256" key="3">
    <source>
        <dbReference type="ARBA" id="ARBA00023163"/>
    </source>
</evidence>